<organism evidence="1 2">
    <name type="scientific">Aquabacterium olei</name>
    <dbReference type="NCBI Taxonomy" id="1296669"/>
    <lineage>
        <taxon>Bacteria</taxon>
        <taxon>Pseudomonadati</taxon>
        <taxon>Pseudomonadota</taxon>
        <taxon>Betaproteobacteria</taxon>
        <taxon>Burkholderiales</taxon>
        <taxon>Aquabacterium</taxon>
    </lineage>
</organism>
<keyword evidence="2" id="KW-1185">Reference proteome</keyword>
<proteinExistence type="predicted"/>
<evidence type="ECO:0008006" key="3">
    <source>
        <dbReference type="Google" id="ProtNLM"/>
    </source>
</evidence>
<protein>
    <recommendedName>
        <fullName evidence="3">DUF1439 domain-containing protein</fullName>
    </recommendedName>
</protein>
<dbReference type="EMBL" id="CP029210">
    <property type="protein sequence ID" value="AWI54889.1"/>
    <property type="molecule type" value="Genomic_DNA"/>
</dbReference>
<dbReference type="RefSeq" id="WP_109038004.1">
    <property type="nucleotide sequence ID" value="NZ_CP029210.1"/>
</dbReference>
<name>A0A2U8FUY9_9BURK</name>
<evidence type="ECO:0000313" key="2">
    <source>
        <dbReference type="Proteomes" id="UP000244892"/>
    </source>
</evidence>
<dbReference type="KEGG" id="aon:DEH84_16770"/>
<gene>
    <name evidence="1" type="ORF">DEH84_16770</name>
</gene>
<dbReference type="AlphaFoldDB" id="A0A2U8FUY9"/>
<dbReference type="Gene3D" id="3.15.10.40">
    <property type="entry name" value="Uncharacterised protein PF07273, DUF1439"/>
    <property type="match status" value="1"/>
</dbReference>
<reference evidence="1 2" key="1">
    <citation type="submission" date="2018-05" db="EMBL/GenBank/DDBJ databases">
        <title>complete genome sequence of Aquabacterium olei NBRC 110486.</title>
        <authorList>
            <person name="Tang B."/>
            <person name="Chang J."/>
            <person name="Zhang L."/>
            <person name="Yang H."/>
        </authorList>
    </citation>
    <scope>NUCLEOTIDE SEQUENCE [LARGE SCALE GENOMIC DNA]</scope>
    <source>
        <strain evidence="1 2">NBRC 110486</strain>
    </source>
</reference>
<sequence>MHHAAACLTRRRLLSLTALPAALTVAGCASLLGPRTVVITREELLRKLGQRFPSTKRLLNLLDVQAGLPELTLQPQANRVLAAVPLQARDLLMGQAYTGKVALSFGLRYEPQDLSVRLSQVRVEEINVNGLPAAARQQLTRLGAWLAEERLQDQVIHQFKPEDLRTADRMGYEVGGLRVTDTGLAIDLQPRR</sequence>
<dbReference type="OrthoDB" id="8895166at2"/>
<evidence type="ECO:0000313" key="1">
    <source>
        <dbReference type="EMBL" id="AWI54889.1"/>
    </source>
</evidence>
<dbReference type="Proteomes" id="UP000244892">
    <property type="component" value="Chromosome"/>
</dbReference>
<accession>A0A2U8FUY9</accession>